<dbReference type="Pfam" id="PF01192">
    <property type="entry name" value="RNA_pol_Rpb6"/>
    <property type="match status" value="1"/>
</dbReference>
<keyword evidence="6 10" id="KW-0548">Nucleotidyltransferase</keyword>
<keyword evidence="4 10" id="KW-0240">DNA-directed RNA polymerase</keyword>
<dbReference type="InterPro" id="IPR006110">
    <property type="entry name" value="Pol_omega/Rpo6/RPB6"/>
</dbReference>
<keyword evidence="5 10" id="KW-0808">Transferase</keyword>
<dbReference type="AlphaFoldDB" id="A0A2T5G6E7"/>
<dbReference type="GO" id="GO:0006351">
    <property type="term" value="P:DNA-templated transcription"/>
    <property type="evidence" value="ECO:0007669"/>
    <property type="project" value="UniProtKB-UniRule"/>
</dbReference>
<evidence type="ECO:0000313" key="12">
    <source>
        <dbReference type="Proteomes" id="UP000244016"/>
    </source>
</evidence>
<evidence type="ECO:0000256" key="2">
    <source>
        <dbReference type="ARBA" id="ARBA00012418"/>
    </source>
</evidence>
<evidence type="ECO:0000256" key="5">
    <source>
        <dbReference type="ARBA" id="ARBA00022679"/>
    </source>
</evidence>
<dbReference type="HAMAP" id="MF_00366">
    <property type="entry name" value="RNApol_bact_RpoZ"/>
    <property type="match status" value="1"/>
</dbReference>
<comment type="caution">
    <text evidence="11">The sequence shown here is derived from an EMBL/GenBank/DDBJ whole genome shotgun (WGS) entry which is preliminary data.</text>
</comment>
<evidence type="ECO:0000256" key="6">
    <source>
        <dbReference type="ARBA" id="ARBA00022695"/>
    </source>
</evidence>
<dbReference type="InterPro" id="IPR036161">
    <property type="entry name" value="RPB6/omega-like_sf"/>
</dbReference>
<evidence type="ECO:0000313" key="11">
    <source>
        <dbReference type="EMBL" id="PTQ51750.1"/>
    </source>
</evidence>
<name>A0A2T5G6E7_9BACL</name>
<protein>
    <recommendedName>
        <fullName evidence="3 10">DNA-directed RNA polymerase subunit omega</fullName>
        <shortName evidence="10">RNAP omega subunit</shortName>
        <ecNumber evidence="2 10">2.7.7.6</ecNumber>
    </recommendedName>
    <alternativeName>
        <fullName evidence="10">RNA polymerase omega subunit</fullName>
    </alternativeName>
    <alternativeName>
        <fullName evidence="8 10">Transcriptase subunit omega</fullName>
    </alternativeName>
</protein>
<evidence type="ECO:0000256" key="10">
    <source>
        <dbReference type="HAMAP-Rule" id="MF_00366"/>
    </source>
</evidence>
<evidence type="ECO:0000256" key="1">
    <source>
        <dbReference type="ARBA" id="ARBA00006711"/>
    </source>
</evidence>
<accession>A0A2T5G6E7</accession>
<evidence type="ECO:0000256" key="9">
    <source>
        <dbReference type="ARBA" id="ARBA00048552"/>
    </source>
</evidence>
<evidence type="ECO:0000256" key="8">
    <source>
        <dbReference type="ARBA" id="ARBA00029924"/>
    </source>
</evidence>
<dbReference type="EC" id="2.7.7.6" evidence="2 10"/>
<dbReference type="EMBL" id="PEBW01000004">
    <property type="protein sequence ID" value="PTQ51750.1"/>
    <property type="molecule type" value="Genomic_DNA"/>
</dbReference>
<dbReference type="GO" id="GO:0000428">
    <property type="term" value="C:DNA-directed RNA polymerase complex"/>
    <property type="evidence" value="ECO:0007669"/>
    <property type="project" value="UniProtKB-KW"/>
</dbReference>
<dbReference type="SUPFAM" id="SSF63562">
    <property type="entry name" value="RPB6/omega subunit-like"/>
    <property type="match status" value="1"/>
</dbReference>
<dbReference type="InterPro" id="IPR003716">
    <property type="entry name" value="DNA-dir_RNA_pol_omega"/>
</dbReference>
<organism evidence="11 12">
    <name type="scientific">Brockia lithotrophica</name>
    <dbReference type="NCBI Taxonomy" id="933949"/>
    <lineage>
        <taxon>Bacteria</taxon>
        <taxon>Bacillati</taxon>
        <taxon>Bacillota</taxon>
        <taxon>Bacilli</taxon>
        <taxon>Bacillales</taxon>
        <taxon>Bacillales Family X. Incertae Sedis</taxon>
        <taxon>Brockia</taxon>
    </lineage>
</organism>
<evidence type="ECO:0000256" key="4">
    <source>
        <dbReference type="ARBA" id="ARBA00022478"/>
    </source>
</evidence>
<reference evidence="11 12" key="1">
    <citation type="submission" date="2017-08" db="EMBL/GenBank/DDBJ databases">
        <title>Burning lignite coal seam in the remote Altai Mountains harbors a hydrogen-driven thermophilic microbial community.</title>
        <authorList>
            <person name="Kadnikov V.V."/>
            <person name="Mardanov A.V."/>
            <person name="Ivasenko D."/>
            <person name="Beletsky A.V."/>
            <person name="Karnachuk O.V."/>
            <person name="Ravin N.V."/>
        </authorList>
    </citation>
    <scope>NUCLEOTIDE SEQUENCE [LARGE SCALE GENOMIC DNA]</scope>
    <source>
        <strain evidence="11">AL31</strain>
    </source>
</reference>
<dbReference type="SMART" id="SM01409">
    <property type="entry name" value="RNA_pol_Rpb6"/>
    <property type="match status" value="1"/>
</dbReference>
<gene>
    <name evidence="10" type="primary">rpoZ</name>
    <name evidence="11" type="ORF">BLITH_1388</name>
</gene>
<proteinExistence type="inferred from homology"/>
<dbReference type="NCBIfam" id="TIGR00690">
    <property type="entry name" value="rpoZ"/>
    <property type="match status" value="1"/>
</dbReference>
<dbReference type="Gene3D" id="3.90.940.10">
    <property type="match status" value="1"/>
</dbReference>
<dbReference type="Proteomes" id="UP000244016">
    <property type="component" value="Unassembled WGS sequence"/>
</dbReference>
<comment type="function">
    <text evidence="10">Promotes RNA polymerase assembly. Latches the N- and C-terminal regions of the beta' subunit thereby facilitating its interaction with the beta and alpha subunits.</text>
</comment>
<dbReference type="GO" id="GO:0003899">
    <property type="term" value="F:DNA-directed RNA polymerase activity"/>
    <property type="evidence" value="ECO:0007669"/>
    <property type="project" value="UniProtKB-UniRule"/>
</dbReference>
<comment type="similarity">
    <text evidence="1 10">Belongs to the RNA polymerase subunit omega family.</text>
</comment>
<sequence length="76" mass="8489">MRYPPIDELVARAGSKYLLTVIAARRARQILEEFRVRGSEEDPPPRPVGQALEEFYHGKLRVILPDGSANSPGRSS</sequence>
<evidence type="ECO:0000256" key="3">
    <source>
        <dbReference type="ARBA" id="ARBA00013725"/>
    </source>
</evidence>
<dbReference type="GO" id="GO:0003677">
    <property type="term" value="F:DNA binding"/>
    <property type="evidence" value="ECO:0007669"/>
    <property type="project" value="UniProtKB-UniRule"/>
</dbReference>
<comment type="catalytic activity">
    <reaction evidence="9 10">
        <text>RNA(n) + a ribonucleoside 5'-triphosphate = RNA(n+1) + diphosphate</text>
        <dbReference type="Rhea" id="RHEA:21248"/>
        <dbReference type="Rhea" id="RHEA-COMP:14527"/>
        <dbReference type="Rhea" id="RHEA-COMP:17342"/>
        <dbReference type="ChEBI" id="CHEBI:33019"/>
        <dbReference type="ChEBI" id="CHEBI:61557"/>
        <dbReference type="ChEBI" id="CHEBI:140395"/>
        <dbReference type="EC" id="2.7.7.6"/>
    </reaction>
</comment>
<evidence type="ECO:0000256" key="7">
    <source>
        <dbReference type="ARBA" id="ARBA00023163"/>
    </source>
</evidence>
<keyword evidence="7 10" id="KW-0804">Transcription</keyword>
<comment type="subunit">
    <text evidence="10">The RNAP catalytic core consists of 2 alpha, 1 beta, 1 beta' and 1 omega subunit. When a sigma factor is associated with the core the holoenzyme is formed, which can initiate transcription.</text>
</comment>